<dbReference type="Gene3D" id="1.10.510.10">
    <property type="entry name" value="Transferase(Phosphotransferase) domain 1"/>
    <property type="match status" value="1"/>
</dbReference>
<dbReference type="SUPFAM" id="SSF48403">
    <property type="entry name" value="Ankyrin repeat"/>
    <property type="match status" value="1"/>
</dbReference>
<dbReference type="PROSITE" id="PS50297">
    <property type="entry name" value="ANK_REP_REGION"/>
    <property type="match status" value="5"/>
</dbReference>
<keyword evidence="3" id="KW-0808">Transferase</keyword>
<dbReference type="PANTHER" id="PTHR24342:SF14">
    <property type="entry name" value="DEATH-ASSOCIATED PROTEIN KINASE DAPK-1"/>
    <property type="match status" value="1"/>
</dbReference>
<dbReference type="InterPro" id="IPR036770">
    <property type="entry name" value="Ankyrin_rpt-contain_sf"/>
</dbReference>
<accession>A0A915D1Q0</accession>
<feature type="region of interest" description="Disordered" evidence="10">
    <location>
        <begin position="688"/>
        <end position="734"/>
    </location>
</feature>
<evidence type="ECO:0000256" key="6">
    <source>
        <dbReference type="ARBA" id="ARBA00022777"/>
    </source>
</evidence>
<feature type="domain" description="Protein kinase" evidence="11">
    <location>
        <begin position="25"/>
        <end position="301"/>
    </location>
</feature>
<dbReference type="WBParaSite" id="jg14463.2">
    <property type="protein sequence ID" value="jg14463.2"/>
    <property type="gene ID" value="jg14463"/>
</dbReference>
<dbReference type="AlphaFoldDB" id="A0A915D1Q0"/>
<evidence type="ECO:0000256" key="1">
    <source>
        <dbReference type="ARBA" id="ARBA00001946"/>
    </source>
</evidence>
<feature type="repeat" description="ANK" evidence="8">
    <location>
        <begin position="400"/>
        <end position="432"/>
    </location>
</feature>
<dbReference type="GO" id="GO:0005525">
    <property type="term" value="F:GTP binding"/>
    <property type="evidence" value="ECO:0007669"/>
    <property type="project" value="UniProtKB-KW"/>
</dbReference>
<keyword evidence="2" id="KW-0723">Serine/threonine-protein kinase</keyword>
<dbReference type="SUPFAM" id="SSF56112">
    <property type="entry name" value="Protein kinase-like (PK-like)"/>
    <property type="match status" value="1"/>
</dbReference>
<dbReference type="GO" id="GO:0035556">
    <property type="term" value="P:intracellular signal transduction"/>
    <property type="evidence" value="ECO:0007669"/>
    <property type="project" value="TreeGrafter"/>
</dbReference>
<feature type="compositionally biased region" description="Low complexity" evidence="10">
    <location>
        <begin position="688"/>
        <end position="700"/>
    </location>
</feature>
<evidence type="ECO:0000256" key="3">
    <source>
        <dbReference type="ARBA" id="ARBA00022679"/>
    </source>
</evidence>
<dbReference type="PROSITE" id="PS00108">
    <property type="entry name" value="PROTEIN_KINASE_ST"/>
    <property type="match status" value="1"/>
</dbReference>
<dbReference type="PROSITE" id="PS50011">
    <property type="entry name" value="PROTEIN_KINASE_DOM"/>
    <property type="match status" value="1"/>
</dbReference>
<dbReference type="Pfam" id="PF12796">
    <property type="entry name" value="Ank_2"/>
    <property type="match status" value="3"/>
</dbReference>
<dbReference type="GO" id="GO:0005524">
    <property type="term" value="F:ATP binding"/>
    <property type="evidence" value="ECO:0007669"/>
    <property type="project" value="UniProtKB-UniRule"/>
</dbReference>
<organism evidence="13 14">
    <name type="scientific">Ditylenchus dipsaci</name>
    <dbReference type="NCBI Taxonomy" id="166011"/>
    <lineage>
        <taxon>Eukaryota</taxon>
        <taxon>Metazoa</taxon>
        <taxon>Ecdysozoa</taxon>
        <taxon>Nematoda</taxon>
        <taxon>Chromadorea</taxon>
        <taxon>Rhabditida</taxon>
        <taxon>Tylenchina</taxon>
        <taxon>Tylenchomorpha</taxon>
        <taxon>Sphaerularioidea</taxon>
        <taxon>Anguinidae</taxon>
        <taxon>Anguininae</taxon>
        <taxon>Ditylenchus</taxon>
    </lineage>
</organism>
<dbReference type="GO" id="GO:0005737">
    <property type="term" value="C:cytoplasm"/>
    <property type="evidence" value="ECO:0007669"/>
    <property type="project" value="UniProtKB-ARBA"/>
</dbReference>
<dbReference type="GO" id="GO:0004674">
    <property type="term" value="F:protein serine/threonine kinase activity"/>
    <property type="evidence" value="ECO:0007669"/>
    <property type="project" value="UniProtKB-KW"/>
</dbReference>
<feature type="repeat" description="ANK" evidence="8">
    <location>
        <begin position="466"/>
        <end position="498"/>
    </location>
</feature>
<sequence length="843" mass="93811">MTTTSAKIHEATSTKFNEVPFEQHYDVGEELGSGQFAIVKRVVRRSTQEQFAAKYVKKGEREVEVLKAVGGHPNVIQLHDVFETPTDVILILELVSGGELFDHVCSNEYLNEAEAAAFVRQILFGVQHLHSQFICHLDIKPENIMLKKRGESQIKLIDFGLSRRIYPGLPVKDMIGTPEFVAPEVVSYEPLSTATDMWAVGVTVVRDVRQRATVEECLNHPWIRLSEDPLQNSQPVLINVAQIRAFKIRIKWRYHTIEVVKMCNKIVKTAIIAQKITKNGKDKQMQLRIDPENIIASAIFVACEEGNLAQLEELSNVHRLSLDIVNSMGETPLMVASGAGSEQIVSFLKRKGCPLEMEDRRGDTALFWAARNGHSQVLRNFLTPTDKVACSLDVNKLNKSKETALHVAIRYSQTECAIALLEHAADPDIQDDHGETCVHTASWHGNAFILSILCRFNPNLALKNKDEETALHCASLRGHLECVQSLVENGSPIDVQDQGGQTALHLALKRCHIDVALFLITKGCQLDIQDESGDTPLHIASQLGLSTVVQTLCHLGAKVDLQNVHFQSPLHIAAQACHVEIVRYLCLANANVNLKTKDGLTAEIISLAHDNNQIGSLLSKMRSEQSRQQFIKQLYPIDGTLPRIKLKLFGHSEVGKSRLVQSLQSSQSMSSLNSIMDAVSRRFSDNLLSHHSNHSSQQQQRMSDEGIHSCASSSSDSTSTPSKQETDSKNWPINYQQPLHSNYTHGIDVQNVVFPSCGEFSSWEFGGYDPTYSYDHFVGNSDCVHVIVIRGSDPTEVQYKQALYWFNFLKGRVTPSEPIGHCGVVSRRSKVVVVGTCATPQLF</sequence>
<evidence type="ECO:0000313" key="13">
    <source>
        <dbReference type="Proteomes" id="UP000887574"/>
    </source>
</evidence>
<dbReference type="PANTHER" id="PTHR24342">
    <property type="entry name" value="SERINE/THREONINE-PROTEIN KINASE 17"/>
    <property type="match status" value="1"/>
</dbReference>
<comment type="cofactor">
    <cofactor evidence="1">
        <name>Mg(2+)</name>
        <dbReference type="ChEBI" id="CHEBI:18420"/>
    </cofactor>
</comment>
<dbReference type="Pfam" id="PF00069">
    <property type="entry name" value="Pkinase"/>
    <property type="match status" value="1"/>
</dbReference>
<dbReference type="InterPro" id="IPR017441">
    <property type="entry name" value="Protein_kinase_ATP_BS"/>
</dbReference>
<dbReference type="InterPro" id="IPR011009">
    <property type="entry name" value="Kinase-like_dom_sf"/>
</dbReference>
<evidence type="ECO:0000256" key="10">
    <source>
        <dbReference type="SAM" id="MobiDB-lite"/>
    </source>
</evidence>
<evidence type="ECO:0000256" key="9">
    <source>
        <dbReference type="PROSITE-ProRule" id="PRU10141"/>
    </source>
</evidence>
<evidence type="ECO:0000259" key="11">
    <source>
        <dbReference type="PROSITE" id="PS50011"/>
    </source>
</evidence>
<feature type="repeat" description="ANK" evidence="8">
    <location>
        <begin position="499"/>
        <end position="531"/>
    </location>
</feature>
<feature type="repeat" description="ANK" evidence="8">
    <location>
        <begin position="328"/>
        <end position="360"/>
    </location>
</feature>
<dbReference type="Proteomes" id="UP000887574">
    <property type="component" value="Unplaced"/>
</dbReference>
<dbReference type="PROSITE" id="PS00107">
    <property type="entry name" value="PROTEIN_KINASE_ATP"/>
    <property type="match status" value="1"/>
</dbReference>
<dbReference type="SMART" id="SM00220">
    <property type="entry name" value="S_TKc"/>
    <property type="match status" value="1"/>
</dbReference>
<dbReference type="GO" id="GO:0043065">
    <property type="term" value="P:positive regulation of apoptotic process"/>
    <property type="evidence" value="ECO:0007669"/>
    <property type="project" value="TreeGrafter"/>
</dbReference>
<keyword evidence="8" id="KW-0040">ANK repeat</keyword>
<evidence type="ECO:0000259" key="12">
    <source>
        <dbReference type="PROSITE" id="PS51424"/>
    </source>
</evidence>
<proteinExistence type="predicted"/>
<dbReference type="SMART" id="SM00248">
    <property type="entry name" value="ANK"/>
    <property type="match status" value="8"/>
</dbReference>
<feature type="domain" description="Roc" evidence="12">
    <location>
        <begin position="637"/>
        <end position="843"/>
    </location>
</feature>
<evidence type="ECO:0000313" key="14">
    <source>
        <dbReference type="WBParaSite" id="jg14463.2"/>
    </source>
</evidence>
<feature type="repeat" description="ANK" evidence="8">
    <location>
        <begin position="565"/>
        <end position="597"/>
    </location>
</feature>
<protein>
    <submittedName>
        <fullName evidence="14">Non-specific serine/threonine protein kinase</fullName>
    </submittedName>
</protein>
<dbReference type="GO" id="GO:0005634">
    <property type="term" value="C:nucleus"/>
    <property type="evidence" value="ECO:0007669"/>
    <property type="project" value="TreeGrafter"/>
</dbReference>
<keyword evidence="13" id="KW-1185">Reference proteome</keyword>
<dbReference type="InterPro" id="IPR020859">
    <property type="entry name" value="ROC"/>
</dbReference>
<keyword evidence="6" id="KW-0418">Kinase</keyword>
<evidence type="ECO:0000256" key="7">
    <source>
        <dbReference type="ARBA" id="ARBA00022840"/>
    </source>
</evidence>
<feature type="compositionally biased region" description="Low complexity" evidence="10">
    <location>
        <begin position="709"/>
        <end position="722"/>
    </location>
</feature>
<dbReference type="InterPro" id="IPR008271">
    <property type="entry name" value="Ser/Thr_kinase_AS"/>
</dbReference>
<evidence type="ECO:0000256" key="4">
    <source>
        <dbReference type="ARBA" id="ARBA00022737"/>
    </source>
</evidence>
<evidence type="ECO:0000256" key="2">
    <source>
        <dbReference type="ARBA" id="ARBA00022527"/>
    </source>
</evidence>
<reference evidence="14" key="1">
    <citation type="submission" date="2022-11" db="UniProtKB">
        <authorList>
            <consortium name="WormBaseParasite"/>
        </authorList>
    </citation>
    <scope>IDENTIFICATION</scope>
</reference>
<keyword evidence="4" id="KW-0677">Repeat</keyword>
<keyword evidence="5 9" id="KW-0547">Nucleotide-binding</keyword>
<dbReference type="Gene3D" id="1.25.40.20">
    <property type="entry name" value="Ankyrin repeat-containing domain"/>
    <property type="match status" value="2"/>
</dbReference>
<feature type="binding site" evidence="9">
    <location>
        <position position="58"/>
    </location>
    <ligand>
        <name>ATP</name>
        <dbReference type="ChEBI" id="CHEBI:30616"/>
    </ligand>
</feature>
<dbReference type="Pfam" id="PF00023">
    <property type="entry name" value="Ank"/>
    <property type="match status" value="1"/>
</dbReference>
<evidence type="ECO:0000256" key="8">
    <source>
        <dbReference type="PROSITE-ProRule" id="PRU00023"/>
    </source>
</evidence>
<dbReference type="PROSITE" id="PS50088">
    <property type="entry name" value="ANK_REPEAT"/>
    <property type="match status" value="6"/>
</dbReference>
<feature type="repeat" description="ANK" evidence="8">
    <location>
        <begin position="532"/>
        <end position="564"/>
    </location>
</feature>
<dbReference type="InterPro" id="IPR000719">
    <property type="entry name" value="Prot_kinase_dom"/>
</dbReference>
<name>A0A915D1Q0_9BILA</name>
<evidence type="ECO:0000256" key="5">
    <source>
        <dbReference type="ARBA" id="ARBA00022741"/>
    </source>
</evidence>
<dbReference type="InterPro" id="IPR002110">
    <property type="entry name" value="Ankyrin_rpt"/>
</dbReference>
<keyword evidence="7 9" id="KW-0067">ATP-binding</keyword>
<dbReference type="PROSITE" id="PS51424">
    <property type="entry name" value="ROC"/>
    <property type="match status" value="1"/>
</dbReference>